<evidence type="ECO:0000256" key="4">
    <source>
        <dbReference type="ARBA" id="ARBA00022679"/>
    </source>
</evidence>
<evidence type="ECO:0000313" key="14">
    <source>
        <dbReference type="Proteomes" id="UP000428333"/>
    </source>
</evidence>
<dbReference type="Gene3D" id="1.10.510.10">
    <property type="entry name" value="Transferase(Phosphotransferase) domain 1"/>
    <property type="match status" value="2"/>
</dbReference>
<feature type="non-terminal residue" evidence="13">
    <location>
        <position position="1"/>
    </location>
</feature>
<name>A0A6A4LU20_9ERIC</name>
<accession>A0A6A4LU20</accession>
<evidence type="ECO:0000256" key="11">
    <source>
        <dbReference type="ARBA" id="ARBA00023170"/>
    </source>
</evidence>
<evidence type="ECO:0000256" key="2">
    <source>
        <dbReference type="ARBA" id="ARBA00022527"/>
    </source>
</evidence>
<keyword evidence="7" id="KW-0418">Kinase</keyword>
<dbReference type="GO" id="GO:0004674">
    <property type="term" value="F:protein serine/threonine kinase activity"/>
    <property type="evidence" value="ECO:0007669"/>
    <property type="project" value="UniProtKB-KW"/>
</dbReference>
<evidence type="ECO:0000259" key="12">
    <source>
        <dbReference type="PROSITE" id="PS50011"/>
    </source>
</evidence>
<dbReference type="InterPro" id="IPR011009">
    <property type="entry name" value="Kinase-like_dom_sf"/>
</dbReference>
<comment type="caution">
    <text evidence="13">The sequence shown here is derived from an EMBL/GenBank/DDBJ whole genome shotgun (WGS) entry which is preliminary data.</text>
</comment>
<evidence type="ECO:0000256" key="3">
    <source>
        <dbReference type="ARBA" id="ARBA00022553"/>
    </source>
</evidence>
<feature type="domain" description="Protein kinase" evidence="12">
    <location>
        <begin position="1"/>
        <end position="293"/>
    </location>
</feature>
<gene>
    <name evidence="13" type="ORF">C3L33_10135</name>
</gene>
<keyword evidence="10" id="KW-0472">Membrane</keyword>
<dbReference type="PROSITE" id="PS00108">
    <property type="entry name" value="PROTEIN_KINASE_ST"/>
    <property type="match status" value="1"/>
</dbReference>
<proteinExistence type="predicted"/>
<keyword evidence="14" id="KW-1185">Reference proteome</keyword>
<dbReference type="SUPFAM" id="SSF56112">
    <property type="entry name" value="Protein kinase-like (PK-like)"/>
    <property type="match status" value="1"/>
</dbReference>
<dbReference type="InterPro" id="IPR008271">
    <property type="entry name" value="Ser/Thr_kinase_AS"/>
</dbReference>
<keyword evidence="9" id="KW-1133">Transmembrane helix</keyword>
<evidence type="ECO:0000256" key="10">
    <source>
        <dbReference type="ARBA" id="ARBA00023136"/>
    </source>
</evidence>
<dbReference type="FunFam" id="1.10.510.10:FF:000146">
    <property type="entry name" value="LRR receptor-like serine/threonine-protein kinase IOS1"/>
    <property type="match status" value="1"/>
</dbReference>
<keyword evidence="6" id="KW-0547">Nucleotide-binding</keyword>
<dbReference type="EMBL" id="QEFC01001446">
    <property type="protein sequence ID" value="KAE9457967.1"/>
    <property type="molecule type" value="Genomic_DNA"/>
</dbReference>
<evidence type="ECO:0000256" key="7">
    <source>
        <dbReference type="ARBA" id="ARBA00022777"/>
    </source>
</evidence>
<dbReference type="Pfam" id="PF07714">
    <property type="entry name" value="PK_Tyr_Ser-Thr"/>
    <property type="match status" value="1"/>
</dbReference>
<keyword evidence="11" id="KW-0675">Receptor</keyword>
<evidence type="ECO:0000313" key="13">
    <source>
        <dbReference type="EMBL" id="KAE9457967.1"/>
    </source>
</evidence>
<keyword evidence="5" id="KW-0812">Transmembrane</keyword>
<dbReference type="InterPro" id="IPR001245">
    <property type="entry name" value="Ser-Thr/Tyr_kinase_cat_dom"/>
</dbReference>
<dbReference type="Proteomes" id="UP000428333">
    <property type="component" value="Linkage Group LG06"/>
</dbReference>
<keyword evidence="4" id="KW-0808">Transferase</keyword>
<evidence type="ECO:0000256" key="6">
    <source>
        <dbReference type="ARBA" id="ARBA00022741"/>
    </source>
</evidence>
<keyword evidence="8" id="KW-0067">ATP-binding</keyword>
<comment type="subcellular location">
    <subcellularLocation>
        <location evidence="1">Membrane</location>
        <topology evidence="1">Single-pass membrane protein</topology>
    </subcellularLocation>
</comment>
<dbReference type="PIRSF" id="PIRSF000654">
    <property type="entry name" value="Integrin-linked_kinase"/>
    <property type="match status" value="1"/>
</dbReference>
<dbReference type="OrthoDB" id="4062651at2759"/>
<dbReference type="SMART" id="SM00220">
    <property type="entry name" value="S_TKc"/>
    <property type="match status" value="1"/>
</dbReference>
<evidence type="ECO:0000256" key="1">
    <source>
        <dbReference type="ARBA" id="ARBA00004167"/>
    </source>
</evidence>
<evidence type="ECO:0000256" key="9">
    <source>
        <dbReference type="ARBA" id="ARBA00022989"/>
    </source>
</evidence>
<dbReference type="GO" id="GO:0016020">
    <property type="term" value="C:membrane"/>
    <property type="evidence" value="ECO:0007669"/>
    <property type="project" value="UniProtKB-SubCell"/>
</dbReference>
<keyword evidence="2" id="KW-0723">Serine/threonine-protein kinase</keyword>
<evidence type="ECO:0000256" key="8">
    <source>
        <dbReference type="ARBA" id="ARBA00022840"/>
    </source>
</evidence>
<dbReference type="GO" id="GO:0005524">
    <property type="term" value="F:ATP binding"/>
    <property type="evidence" value="ECO:0007669"/>
    <property type="project" value="UniProtKB-KW"/>
</dbReference>
<evidence type="ECO:0000256" key="5">
    <source>
        <dbReference type="ARBA" id="ARBA00022692"/>
    </source>
</evidence>
<sequence>MGDIKHRNIVTLHGYYTAPHYNLLIYELMPNGSLAQLLHGMLHILRSLAQLLHELGGESSGSFLFPPNSKRGLNLQHVRFSSVLYSESCWDLISEGENDAGSSTEKKVLDWPSRYKIAVGVARGISYLHHDCIPHIIHRDIKSSNILLDKDMEARVSDFGLATLMDPDKTHVSTLIAGTFGYLAPEYFDTGKATAKGDVYSFGVVLLELLTGKKPTDEAFIEEGTKLVSWVKAVVQQNREELVLDSSLDCCPTNEINHVFNIALMCLEPEPSKRPTMAETVKLLEQITSEKFVTDT</sequence>
<dbReference type="PROSITE" id="PS50011">
    <property type="entry name" value="PROTEIN_KINASE_DOM"/>
    <property type="match status" value="1"/>
</dbReference>
<dbReference type="PANTHER" id="PTHR47989">
    <property type="entry name" value="OS01G0750732 PROTEIN"/>
    <property type="match status" value="1"/>
</dbReference>
<organism evidence="13 14">
    <name type="scientific">Rhododendron williamsianum</name>
    <dbReference type="NCBI Taxonomy" id="262921"/>
    <lineage>
        <taxon>Eukaryota</taxon>
        <taxon>Viridiplantae</taxon>
        <taxon>Streptophyta</taxon>
        <taxon>Embryophyta</taxon>
        <taxon>Tracheophyta</taxon>
        <taxon>Spermatophyta</taxon>
        <taxon>Magnoliopsida</taxon>
        <taxon>eudicotyledons</taxon>
        <taxon>Gunneridae</taxon>
        <taxon>Pentapetalae</taxon>
        <taxon>asterids</taxon>
        <taxon>Ericales</taxon>
        <taxon>Ericaceae</taxon>
        <taxon>Ericoideae</taxon>
        <taxon>Rhodoreae</taxon>
        <taxon>Rhododendron</taxon>
    </lineage>
</organism>
<keyword evidence="3" id="KW-0597">Phosphoprotein</keyword>
<reference evidence="13 14" key="1">
    <citation type="journal article" date="2019" name="Genome Biol. Evol.">
        <title>The Rhododendron genome and chromosomal organization provide insight into shared whole-genome duplications across the heath family (Ericaceae).</title>
        <authorList>
            <person name="Soza V.L."/>
            <person name="Lindsley D."/>
            <person name="Waalkes A."/>
            <person name="Ramage E."/>
            <person name="Patwardhan R.P."/>
            <person name="Burton J.N."/>
            <person name="Adey A."/>
            <person name="Kumar A."/>
            <person name="Qiu R."/>
            <person name="Shendure J."/>
            <person name="Hall B."/>
        </authorList>
    </citation>
    <scope>NUCLEOTIDE SEQUENCE [LARGE SCALE GENOMIC DNA]</scope>
    <source>
        <strain evidence="13">RSF 1966-606</strain>
    </source>
</reference>
<dbReference type="AlphaFoldDB" id="A0A6A4LU20"/>
<protein>
    <recommendedName>
        <fullName evidence="12">Protein kinase domain-containing protein</fullName>
    </recommendedName>
</protein>
<dbReference type="PANTHER" id="PTHR47989:SF65">
    <property type="entry name" value="PROTEIN KINASE DOMAIN-CONTAINING PROTEIN"/>
    <property type="match status" value="1"/>
</dbReference>
<dbReference type="InterPro" id="IPR000719">
    <property type="entry name" value="Prot_kinase_dom"/>
</dbReference>